<evidence type="ECO:0000313" key="3">
    <source>
        <dbReference type="Proteomes" id="UP000094527"/>
    </source>
</evidence>
<evidence type="ECO:0000256" key="1">
    <source>
        <dbReference type="SAM" id="Phobius"/>
    </source>
</evidence>
<comment type="caution">
    <text evidence="2">The sequence shown here is derived from an EMBL/GenBank/DDBJ whole genome shotgun (WGS) entry which is preliminary data.</text>
</comment>
<keyword evidence="1" id="KW-1133">Transmembrane helix</keyword>
<reference evidence="2 3" key="1">
    <citation type="journal article" date="2016" name="Genome Biol. Evol.">
        <title>Gene Family Evolution Reflects Adaptation to Soil Environmental Stressors in the Genome of the Collembolan Orchesella cincta.</title>
        <authorList>
            <person name="Faddeeva-Vakhrusheva A."/>
            <person name="Derks M.F."/>
            <person name="Anvar S.Y."/>
            <person name="Agamennone V."/>
            <person name="Suring W."/>
            <person name="Smit S."/>
            <person name="van Straalen N.M."/>
            <person name="Roelofs D."/>
        </authorList>
    </citation>
    <scope>NUCLEOTIDE SEQUENCE [LARGE SCALE GENOMIC DNA]</scope>
    <source>
        <tissue evidence="2">Mixed pool</tissue>
    </source>
</reference>
<organism evidence="2 3">
    <name type="scientific">Orchesella cincta</name>
    <name type="common">Springtail</name>
    <name type="synonym">Podura cincta</name>
    <dbReference type="NCBI Taxonomy" id="48709"/>
    <lineage>
        <taxon>Eukaryota</taxon>
        <taxon>Metazoa</taxon>
        <taxon>Ecdysozoa</taxon>
        <taxon>Arthropoda</taxon>
        <taxon>Hexapoda</taxon>
        <taxon>Collembola</taxon>
        <taxon>Entomobryomorpha</taxon>
        <taxon>Entomobryoidea</taxon>
        <taxon>Orchesellidae</taxon>
        <taxon>Orchesellinae</taxon>
        <taxon>Orchesella</taxon>
    </lineage>
</organism>
<accession>A0A1D2NKR3</accession>
<feature type="transmembrane region" description="Helical" evidence="1">
    <location>
        <begin position="283"/>
        <end position="304"/>
    </location>
</feature>
<feature type="transmembrane region" description="Helical" evidence="1">
    <location>
        <begin position="150"/>
        <end position="171"/>
    </location>
</feature>
<keyword evidence="1" id="KW-0472">Membrane</keyword>
<gene>
    <name evidence="2" type="ORF">Ocin01_00832</name>
</gene>
<feature type="transmembrane region" description="Helical" evidence="1">
    <location>
        <begin position="310"/>
        <end position="330"/>
    </location>
</feature>
<feature type="non-terminal residue" evidence="2">
    <location>
        <position position="1"/>
    </location>
</feature>
<feature type="transmembrane region" description="Helical" evidence="1">
    <location>
        <begin position="207"/>
        <end position="229"/>
    </location>
</feature>
<feature type="transmembrane region" description="Helical" evidence="1">
    <location>
        <begin position="85"/>
        <end position="105"/>
    </location>
</feature>
<protein>
    <submittedName>
        <fullName evidence="2">Uncharacterized protein</fullName>
    </submittedName>
</protein>
<keyword evidence="3" id="KW-1185">Reference proteome</keyword>
<dbReference type="AlphaFoldDB" id="A0A1D2NKR3"/>
<dbReference type="OMA" id="NIWHIVV"/>
<keyword evidence="1" id="KW-0812">Transmembrane</keyword>
<proteinExistence type="predicted"/>
<dbReference type="EMBL" id="LJIJ01000015">
    <property type="protein sequence ID" value="ODN05827.1"/>
    <property type="molecule type" value="Genomic_DNA"/>
</dbReference>
<name>A0A1D2NKR3_ORCCI</name>
<dbReference type="Proteomes" id="UP000094527">
    <property type="component" value="Unassembled WGS sequence"/>
</dbReference>
<sequence length="369" mass="42062">EYKDQIAMITKRILSLMSFRIKAMKYTFVSLYDWDYTKGEMIYTSPYSQWNYTLLSYVGFIFPLLMGMHLGEKLYDDVDGIGSPITYILGVGEVSLALSACVYALHFKRHKHTIYLLVNQIIHYHEVVEGIRNKSKSGKHGKVESNISKMVMIGFFVLSSVTLVLPFTYALCVTNEVEPTHVLLEEWLEVDIQFHVKFLPFFLMMTWAIFSICNLVCIVLFPAACYWLLVDSSLVALIPTSIHVHVHSVETTGLGILPYSDVILVYRTLQIVTGLFNEVAKSIFVSLHHVLLLVLLLAGTYVSITMPDMVFYSNLSFTLMILAATVFPLVMEYFESEVLGALWVTSQEFIDSSKCLTSRKNLYRKIIQA</sequence>
<evidence type="ECO:0000313" key="2">
    <source>
        <dbReference type="EMBL" id="ODN05827.1"/>
    </source>
</evidence>
<feature type="transmembrane region" description="Helical" evidence="1">
    <location>
        <begin position="50"/>
        <end position="70"/>
    </location>
</feature>